<proteinExistence type="predicted"/>
<dbReference type="GeneID" id="54361798"/>
<evidence type="ECO:0000313" key="2">
    <source>
        <dbReference type="RefSeq" id="XP_033463391.1"/>
    </source>
</evidence>
<protein>
    <submittedName>
        <fullName evidence="2">Uncharacterized protein</fullName>
    </submittedName>
</protein>
<dbReference type="RefSeq" id="XP_033463391.1">
    <property type="nucleotide sequence ID" value="XM_033603998.1"/>
</dbReference>
<sequence>MRAMLPLILIDINNTILLIDIVKKNSAGGSVYAKAGTQYTQVIASSIVFFGKNLIVEYPTESMDYPHSVLHSPSRLHISKFLKEVVPKDGLRHLRYLEIVFERFECIGHLAWCESGSLELLDSERTIEDIKLHVVSSNLAIKISFPPDMGRIYGRSPDAQDEDYIFSQEAFLNRRKCYVNTVLPLQRLSCHLNHLAVCIYGDMEEPGRKTEYAEEWSRELESIIMGASYKQPTSDDYEASGRPEPLFMATGFWLIDANYCGRSRIQLDYDI</sequence>
<evidence type="ECO:0000313" key="1">
    <source>
        <dbReference type="Proteomes" id="UP000504637"/>
    </source>
</evidence>
<keyword evidence="1" id="KW-1185">Reference proteome</keyword>
<gene>
    <name evidence="2" type="ORF">K489DRAFT_376767</name>
</gene>
<organism evidence="2">
    <name type="scientific">Dissoconium aciculare CBS 342.82</name>
    <dbReference type="NCBI Taxonomy" id="1314786"/>
    <lineage>
        <taxon>Eukaryota</taxon>
        <taxon>Fungi</taxon>
        <taxon>Dikarya</taxon>
        <taxon>Ascomycota</taxon>
        <taxon>Pezizomycotina</taxon>
        <taxon>Dothideomycetes</taxon>
        <taxon>Dothideomycetidae</taxon>
        <taxon>Mycosphaerellales</taxon>
        <taxon>Dissoconiaceae</taxon>
        <taxon>Dissoconium</taxon>
    </lineage>
</organism>
<dbReference type="Proteomes" id="UP000504637">
    <property type="component" value="Unplaced"/>
</dbReference>
<reference evidence="2" key="2">
    <citation type="submission" date="2020-04" db="EMBL/GenBank/DDBJ databases">
        <authorList>
            <consortium name="NCBI Genome Project"/>
        </authorList>
    </citation>
    <scope>NUCLEOTIDE SEQUENCE</scope>
    <source>
        <strain evidence="2">CBS 342.82</strain>
    </source>
</reference>
<name>A0A6J3MEC3_9PEZI</name>
<reference evidence="2" key="3">
    <citation type="submission" date="2025-08" db="UniProtKB">
        <authorList>
            <consortium name="RefSeq"/>
        </authorList>
    </citation>
    <scope>IDENTIFICATION</scope>
    <source>
        <strain evidence="2">CBS 342.82</strain>
    </source>
</reference>
<dbReference type="AlphaFoldDB" id="A0A6J3MEC3"/>
<reference evidence="2" key="1">
    <citation type="submission" date="2020-01" db="EMBL/GenBank/DDBJ databases">
        <authorList>
            <consortium name="DOE Joint Genome Institute"/>
            <person name="Haridas S."/>
            <person name="Albert R."/>
            <person name="Binder M."/>
            <person name="Bloem J."/>
            <person name="Labutti K."/>
            <person name="Salamov A."/>
            <person name="Andreopoulos B."/>
            <person name="Baker S.E."/>
            <person name="Barry K."/>
            <person name="Bills G."/>
            <person name="Bluhm B.H."/>
            <person name="Cannon C."/>
            <person name="Castanera R."/>
            <person name="Culley D.E."/>
            <person name="Daum C."/>
            <person name="Ezra D."/>
            <person name="Gonzalez J.B."/>
            <person name="Henrissat B."/>
            <person name="Kuo A."/>
            <person name="Liang C."/>
            <person name="Lipzen A."/>
            <person name="Lutzoni F."/>
            <person name="Magnuson J."/>
            <person name="Mondo S."/>
            <person name="Nolan M."/>
            <person name="Ohm R."/>
            <person name="Pangilinan J."/>
            <person name="Park H.-J."/>
            <person name="Ramirez L."/>
            <person name="Alfaro M."/>
            <person name="Sun H."/>
            <person name="Tritt A."/>
            <person name="Yoshinaga Y."/>
            <person name="Zwiers L.-H."/>
            <person name="Turgeon B.G."/>
            <person name="Goodwin S.B."/>
            <person name="Spatafora J.W."/>
            <person name="Crous P.W."/>
            <person name="Grigoriev I.V."/>
        </authorList>
    </citation>
    <scope>NUCLEOTIDE SEQUENCE</scope>
    <source>
        <strain evidence="2">CBS 342.82</strain>
    </source>
</reference>
<accession>A0A6J3MEC3</accession>